<feature type="non-terminal residue" evidence="2">
    <location>
        <position position="35"/>
    </location>
</feature>
<feature type="signal peptide" evidence="1">
    <location>
        <begin position="1"/>
        <end position="15"/>
    </location>
</feature>
<evidence type="ECO:0000313" key="2">
    <source>
        <dbReference type="EMBL" id="KRY25271.1"/>
    </source>
</evidence>
<dbReference type="InParanoid" id="A0A0V1AKC8"/>
<accession>A0A0V1AKC8</accession>
<keyword evidence="1" id="KW-0732">Signal</keyword>
<name>A0A0V1AKC8_TRISP</name>
<dbReference type="Proteomes" id="UP000054776">
    <property type="component" value="Unassembled WGS sequence"/>
</dbReference>
<feature type="non-terminal residue" evidence="2">
    <location>
        <position position="1"/>
    </location>
</feature>
<sequence length="35" mass="4229">LFVFHWWLICRFVHSYKVNNTMGSVVRRKMAAMPC</sequence>
<gene>
    <name evidence="2" type="ORF">T01_15408</name>
</gene>
<evidence type="ECO:0000313" key="3">
    <source>
        <dbReference type="Proteomes" id="UP000054776"/>
    </source>
</evidence>
<dbReference type="OrthoDB" id="10368393at2759"/>
<proteinExistence type="predicted"/>
<feature type="chain" id="PRO_5012452717" evidence="1">
    <location>
        <begin position="16"/>
        <end position="35"/>
    </location>
</feature>
<reference evidence="2 3" key="1">
    <citation type="submission" date="2015-01" db="EMBL/GenBank/DDBJ databases">
        <title>Evolution of Trichinella species and genotypes.</title>
        <authorList>
            <person name="Korhonen P.K."/>
            <person name="Edoardo P."/>
            <person name="Giuseppe L.R."/>
            <person name="Gasser R.B."/>
        </authorList>
    </citation>
    <scope>NUCLEOTIDE SEQUENCE [LARGE SCALE GENOMIC DNA]</scope>
    <source>
        <strain evidence="2">ISS3</strain>
    </source>
</reference>
<protein>
    <submittedName>
        <fullName evidence="2">Uncharacterized protein</fullName>
    </submittedName>
</protein>
<dbReference type="EMBL" id="JYDH01001061">
    <property type="protein sequence ID" value="KRY25271.1"/>
    <property type="molecule type" value="Genomic_DNA"/>
</dbReference>
<keyword evidence="3" id="KW-1185">Reference proteome</keyword>
<evidence type="ECO:0000256" key="1">
    <source>
        <dbReference type="SAM" id="SignalP"/>
    </source>
</evidence>
<dbReference type="AlphaFoldDB" id="A0A0V1AKC8"/>
<comment type="caution">
    <text evidence="2">The sequence shown here is derived from an EMBL/GenBank/DDBJ whole genome shotgun (WGS) entry which is preliminary data.</text>
</comment>
<organism evidence="2 3">
    <name type="scientific">Trichinella spiralis</name>
    <name type="common">Trichina worm</name>
    <dbReference type="NCBI Taxonomy" id="6334"/>
    <lineage>
        <taxon>Eukaryota</taxon>
        <taxon>Metazoa</taxon>
        <taxon>Ecdysozoa</taxon>
        <taxon>Nematoda</taxon>
        <taxon>Enoplea</taxon>
        <taxon>Dorylaimia</taxon>
        <taxon>Trichinellida</taxon>
        <taxon>Trichinellidae</taxon>
        <taxon>Trichinella</taxon>
    </lineage>
</organism>